<keyword evidence="3" id="KW-1185">Reference proteome</keyword>
<evidence type="ECO:0000256" key="1">
    <source>
        <dbReference type="SAM" id="MobiDB-lite"/>
    </source>
</evidence>
<gene>
    <name evidence="2" type="ORF">ALC57_06520</name>
</gene>
<protein>
    <submittedName>
        <fullName evidence="2">Uncharacterized protein</fullName>
    </submittedName>
</protein>
<reference evidence="2 3" key="1">
    <citation type="submission" date="2015-09" db="EMBL/GenBank/DDBJ databases">
        <title>Trachymyrmex cornetzi WGS genome.</title>
        <authorList>
            <person name="Nygaard S."/>
            <person name="Hu H."/>
            <person name="Boomsma J."/>
            <person name="Zhang G."/>
        </authorList>
    </citation>
    <scope>NUCLEOTIDE SEQUENCE [LARGE SCALE GENOMIC DNA]</scope>
    <source>
        <strain evidence="2">Tcor2-1</strain>
        <tissue evidence="2">Whole body</tissue>
    </source>
</reference>
<accession>A0A151J8F6</accession>
<evidence type="ECO:0000313" key="2">
    <source>
        <dbReference type="EMBL" id="KYN21128.1"/>
    </source>
</evidence>
<evidence type="ECO:0000313" key="3">
    <source>
        <dbReference type="Proteomes" id="UP000078492"/>
    </source>
</evidence>
<feature type="non-terminal residue" evidence="2">
    <location>
        <position position="1"/>
    </location>
</feature>
<dbReference type="EMBL" id="KQ979533">
    <property type="protein sequence ID" value="KYN21128.1"/>
    <property type="molecule type" value="Genomic_DNA"/>
</dbReference>
<proteinExistence type="predicted"/>
<sequence length="329" mass="37770">LSPVGFDPRGVYDLPVQSAFFRRFLREPCEIYLGRFYCFMPSCAGRGVPSDASITGSELHPGSLRTGPTVSREERRRLKRKREAKQTDRRYAYERMPFEAVNKIEEVARDPEKVVPQSGVYLVAIIRRDCCNLCYVFSHPVAYVRVDSGSSSTHTDLWKGSVKASRRVHRREGDKKRNVWEEGRGTFKNFKWEWTKGSICLRSRVFHRPCRQLAAVLLKTISIPSRDTHFLSPFFQLHLFLPLSGITSRIVSSRSEDEARGSIGTKFLLLSLKKIFSREGNNFWRISCKRNFFDFFNNAISPGGLPRRNGLGTTKIIENVVFLSFTISL</sequence>
<dbReference type="Proteomes" id="UP000078492">
    <property type="component" value="Unassembled WGS sequence"/>
</dbReference>
<organism evidence="2 3">
    <name type="scientific">Trachymyrmex cornetzi</name>
    <dbReference type="NCBI Taxonomy" id="471704"/>
    <lineage>
        <taxon>Eukaryota</taxon>
        <taxon>Metazoa</taxon>
        <taxon>Ecdysozoa</taxon>
        <taxon>Arthropoda</taxon>
        <taxon>Hexapoda</taxon>
        <taxon>Insecta</taxon>
        <taxon>Pterygota</taxon>
        <taxon>Neoptera</taxon>
        <taxon>Endopterygota</taxon>
        <taxon>Hymenoptera</taxon>
        <taxon>Apocrita</taxon>
        <taxon>Aculeata</taxon>
        <taxon>Formicoidea</taxon>
        <taxon>Formicidae</taxon>
        <taxon>Myrmicinae</taxon>
        <taxon>Trachymyrmex</taxon>
    </lineage>
</organism>
<dbReference type="AlphaFoldDB" id="A0A151J8F6"/>
<name>A0A151J8F6_9HYME</name>
<feature type="region of interest" description="Disordered" evidence="1">
    <location>
        <begin position="54"/>
        <end position="86"/>
    </location>
</feature>